<evidence type="ECO:0000313" key="2">
    <source>
        <dbReference type="Proteomes" id="UP000593568"/>
    </source>
</evidence>
<organism evidence="1 2">
    <name type="scientific">Gossypium trilobum</name>
    <dbReference type="NCBI Taxonomy" id="34281"/>
    <lineage>
        <taxon>Eukaryota</taxon>
        <taxon>Viridiplantae</taxon>
        <taxon>Streptophyta</taxon>
        <taxon>Embryophyta</taxon>
        <taxon>Tracheophyta</taxon>
        <taxon>Spermatophyta</taxon>
        <taxon>Magnoliopsida</taxon>
        <taxon>eudicotyledons</taxon>
        <taxon>Gunneridae</taxon>
        <taxon>Pentapetalae</taxon>
        <taxon>rosids</taxon>
        <taxon>malvids</taxon>
        <taxon>Malvales</taxon>
        <taxon>Malvaceae</taxon>
        <taxon>Malvoideae</taxon>
        <taxon>Gossypium</taxon>
    </lineage>
</organism>
<gene>
    <name evidence="1" type="ORF">Gotri_027417</name>
</gene>
<sequence length="142" mass="15911">MRKGKNKAKEDLDSLKIYYKKQHLSMRTVRLDVNAQCEYHAGITGHSIENCTAFKKLIEKFIKMGIVRFDDPLGPNVAGNSLPSHSDQGVNAIIESGGKRTKTDVAEECAKFRALVQRLMDNKELKFFEDVKGLEGGYVCTS</sequence>
<keyword evidence="2" id="KW-1185">Reference proteome</keyword>
<evidence type="ECO:0000313" key="1">
    <source>
        <dbReference type="EMBL" id="MBA0789489.1"/>
    </source>
</evidence>
<dbReference type="Proteomes" id="UP000593568">
    <property type="component" value="Unassembled WGS sequence"/>
</dbReference>
<dbReference type="EMBL" id="JABEZW010229552">
    <property type="protein sequence ID" value="MBA0789489.1"/>
    <property type="molecule type" value="Genomic_DNA"/>
</dbReference>
<name>A0A7J9FW14_9ROSI</name>
<proteinExistence type="predicted"/>
<protein>
    <submittedName>
        <fullName evidence="1">Uncharacterized protein</fullName>
    </submittedName>
</protein>
<feature type="non-terminal residue" evidence="1">
    <location>
        <position position="142"/>
    </location>
</feature>
<accession>A0A7J9FW14</accession>
<dbReference type="PANTHER" id="PTHR32108:SF5">
    <property type="entry name" value="DYNACTIN SUBUNIT 1-LIKE"/>
    <property type="match status" value="1"/>
</dbReference>
<dbReference type="PANTHER" id="PTHR32108">
    <property type="entry name" value="DNA-DIRECTED RNA POLYMERASE SUBUNIT ALPHA"/>
    <property type="match status" value="1"/>
</dbReference>
<dbReference type="AlphaFoldDB" id="A0A7J9FW14"/>
<reference evidence="1 2" key="1">
    <citation type="journal article" date="2019" name="Genome Biol. Evol.">
        <title>Insights into the evolution of the New World diploid cottons (Gossypium, subgenus Houzingenia) based on genome sequencing.</title>
        <authorList>
            <person name="Grover C.E."/>
            <person name="Arick M.A. 2nd"/>
            <person name="Thrash A."/>
            <person name="Conover J.L."/>
            <person name="Sanders W.S."/>
            <person name="Peterson D.G."/>
            <person name="Frelichowski J.E."/>
            <person name="Scheffler J.A."/>
            <person name="Scheffler B.E."/>
            <person name="Wendel J.F."/>
        </authorList>
    </citation>
    <scope>NUCLEOTIDE SEQUENCE [LARGE SCALE GENOMIC DNA]</scope>
    <source>
        <strain evidence="1">8</strain>
        <tissue evidence="1">Leaf</tissue>
    </source>
</reference>
<comment type="caution">
    <text evidence="1">The sequence shown here is derived from an EMBL/GenBank/DDBJ whole genome shotgun (WGS) entry which is preliminary data.</text>
</comment>